<evidence type="ECO:0000313" key="2">
    <source>
        <dbReference type="Proteomes" id="UP000308600"/>
    </source>
</evidence>
<accession>A0ACD3BAH2</accession>
<sequence>MSAYGAFQHTRQNDILGTTLWPVKAQPNSEPSEYVTVHHLTLEIAQTFAGLLDYLHVTFAQEVDDGMTYPQEGEISRPAFEAYFFAADVLLAIVGASKRSTNAAGVEEAVTFEQARADRIWSECVAGFYYVKPNYPGRSSHICNAGFIVPPIHRGAGYGSVLAQSYLHYAPRLGYKASVFNLVYINNTASVRLWERLGFTKAGLIPKAGRLKRKDGQGEEYVDAWVFYKSFEE</sequence>
<gene>
    <name evidence="1" type="ORF">BDN72DRAFT_760706</name>
</gene>
<organism evidence="1 2">
    <name type="scientific">Pluteus cervinus</name>
    <dbReference type="NCBI Taxonomy" id="181527"/>
    <lineage>
        <taxon>Eukaryota</taxon>
        <taxon>Fungi</taxon>
        <taxon>Dikarya</taxon>
        <taxon>Basidiomycota</taxon>
        <taxon>Agaricomycotina</taxon>
        <taxon>Agaricomycetes</taxon>
        <taxon>Agaricomycetidae</taxon>
        <taxon>Agaricales</taxon>
        <taxon>Pluteineae</taxon>
        <taxon>Pluteaceae</taxon>
        <taxon>Pluteus</taxon>
    </lineage>
</organism>
<keyword evidence="2" id="KW-1185">Reference proteome</keyword>
<reference evidence="1 2" key="1">
    <citation type="journal article" date="2019" name="Nat. Ecol. Evol.">
        <title>Megaphylogeny resolves global patterns of mushroom evolution.</title>
        <authorList>
            <person name="Varga T."/>
            <person name="Krizsan K."/>
            <person name="Foldi C."/>
            <person name="Dima B."/>
            <person name="Sanchez-Garcia M."/>
            <person name="Sanchez-Ramirez S."/>
            <person name="Szollosi G.J."/>
            <person name="Szarkandi J.G."/>
            <person name="Papp V."/>
            <person name="Albert L."/>
            <person name="Andreopoulos W."/>
            <person name="Angelini C."/>
            <person name="Antonin V."/>
            <person name="Barry K.W."/>
            <person name="Bougher N.L."/>
            <person name="Buchanan P."/>
            <person name="Buyck B."/>
            <person name="Bense V."/>
            <person name="Catcheside P."/>
            <person name="Chovatia M."/>
            <person name="Cooper J."/>
            <person name="Damon W."/>
            <person name="Desjardin D."/>
            <person name="Finy P."/>
            <person name="Geml J."/>
            <person name="Haridas S."/>
            <person name="Hughes K."/>
            <person name="Justo A."/>
            <person name="Karasinski D."/>
            <person name="Kautmanova I."/>
            <person name="Kiss B."/>
            <person name="Kocsube S."/>
            <person name="Kotiranta H."/>
            <person name="LaButti K.M."/>
            <person name="Lechner B.E."/>
            <person name="Liimatainen K."/>
            <person name="Lipzen A."/>
            <person name="Lukacs Z."/>
            <person name="Mihaltcheva S."/>
            <person name="Morgado L.N."/>
            <person name="Niskanen T."/>
            <person name="Noordeloos M.E."/>
            <person name="Ohm R.A."/>
            <person name="Ortiz-Santana B."/>
            <person name="Ovrebo C."/>
            <person name="Racz N."/>
            <person name="Riley R."/>
            <person name="Savchenko A."/>
            <person name="Shiryaev A."/>
            <person name="Soop K."/>
            <person name="Spirin V."/>
            <person name="Szebenyi C."/>
            <person name="Tomsovsky M."/>
            <person name="Tulloss R.E."/>
            <person name="Uehling J."/>
            <person name="Grigoriev I.V."/>
            <person name="Vagvolgyi C."/>
            <person name="Papp T."/>
            <person name="Martin F.M."/>
            <person name="Miettinen O."/>
            <person name="Hibbett D.S."/>
            <person name="Nagy L.G."/>
        </authorList>
    </citation>
    <scope>NUCLEOTIDE SEQUENCE [LARGE SCALE GENOMIC DNA]</scope>
    <source>
        <strain evidence="1 2">NL-1719</strain>
    </source>
</reference>
<proteinExistence type="predicted"/>
<evidence type="ECO:0000313" key="1">
    <source>
        <dbReference type="EMBL" id="TFK74002.1"/>
    </source>
</evidence>
<name>A0ACD3BAH2_9AGAR</name>
<dbReference type="EMBL" id="ML208271">
    <property type="protein sequence ID" value="TFK74002.1"/>
    <property type="molecule type" value="Genomic_DNA"/>
</dbReference>
<protein>
    <submittedName>
        <fullName evidence="1">Acyl-CoA N-acyltransferase</fullName>
    </submittedName>
</protein>
<dbReference type="Proteomes" id="UP000308600">
    <property type="component" value="Unassembled WGS sequence"/>
</dbReference>